<comment type="catalytic activity">
    <reaction evidence="16">
        <text>hexanoyl-CoA + H2O = hexanoate + CoA + H(+)</text>
        <dbReference type="Rhea" id="RHEA:40115"/>
        <dbReference type="ChEBI" id="CHEBI:15377"/>
        <dbReference type="ChEBI" id="CHEBI:15378"/>
        <dbReference type="ChEBI" id="CHEBI:17120"/>
        <dbReference type="ChEBI" id="CHEBI:57287"/>
        <dbReference type="ChEBI" id="CHEBI:62620"/>
    </reaction>
    <physiologicalReaction direction="left-to-right" evidence="16">
        <dbReference type="Rhea" id="RHEA:40116"/>
    </physiologicalReaction>
</comment>
<evidence type="ECO:0000256" key="15">
    <source>
        <dbReference type="ARBA" id="ARBA00048074"/>
    </source>
</evidence>
<dbReference type="Proteomes" id="UP000242457">
    <property type="component" value="Unassembled WGS sequence"/>
</dbReference>
<evidence type="ECO:0000256" key="7">
    <source>
        <dbReference type="ARBA" id="ARBA00022801"/>
    </source>
</evidence>
<dbReference type="Pfam" id="PF03061">
    <property type="entry name" value="4HBT"/>
    <property type="match status" value="1"/>
</dbReference>
<evidence type="ECO:0000256" key="11">
    <source>
        <dbReference type="ARBA" id="ARBA00023212"/>
    </source>
</evidence>
<evidence type="ECO:0000256" key="23">
    <source>
        <dbReference type="ARBA" id="ARBA00083956"/>
    </source>
</evidence>
<dbReference type="InterPro" id="IPR006683">
    <property type="entry name" value="Thioestr_dom"/>
</dbReference>
<comment type="catalytic activity">
    <reaction evidence="15">
        <text>dodecanoyl-CoA + H2O = dodecanoate + CoA + H(+)</text>
        <dbReference type="Rhea" id="RHEA:30135"/>
        <dbReference type="ChEBI" id="CHEBI:15377"/>
        <dbReference type="ChEBI" id="CHEBI:15378"/>
        <dbReference type="ChEBI" id="CHEBI:18262"/>
        <dbReference type="ChEBI" id="CHEBI:57287"/>
        <dbReference type="ChEBI" id="CHEBI:57375"/>
    </reaction>
    <physiologicalReaction direction="left-to-right" evidence="15">
        <dbReference type="Rhea" id="RHEA:30136"/>
    </physiologicalReaction>
</comment>
<evidence type="ECO:0000256" key="18">
    <source>
        <dbReference type="ARBA" id="ARBA00058205"/>
    </source>
</evidence>
<keyword evidence="11" id="KW-0206">Cytoskeleton</keyword>
<keyword evidence="12" id="KW-0539">Nucleus</keyword>
<dbReference type="EMBL" id="KZ288201">
    <property type="protein sequence ID" value="PBC33575.1"/>
    <property type="molecule type" value="Genomic_DNA"/>
</dbReference>
<evidence type="ECO:0000256" key="2">
    <source>
        <dbReference type="ARBA" id="ARBA00004173"/>
    </source>
</evidence>
<evidence type="ECO:0000256" key="17">
    <source>
        <dbReference type="ARBA" id="ARBA00052976"/>
    </source>
</evidence>
<comment type="similarity">
    <text evidence="5">Belongs to the thioesterase PaaI family.</text>
</comment>
<name>A0A2A3EP87_APICC</name>
<dbReference type="AlphaFoldDB" id="A0A2A3EP87"/>
<evidence type="ECO:0000256" key="21">
    <source>
        <dbReference type="ARBA" id="ARBA00075657"/>
    </source>
</evidence>
<evidence type="ECO:0000256" key="3">
    <source>
        <dbReference type="ARBA" id="ARBA00004186"/>
    </source>
</evidence>
<dbReference type="GO" id="GO:0005829">
    <property type="term" value="C:cytosol"/>
    <property type="evidence" value="ECO:0007669"/>
    <property type="project" value="UniProtKB-SubCell"/>
</dbReference>
<evidence type="ECO:0000256" key="9">
    <source>
        <dbReference type="ARBA" id="ARBA00023098"/>
    </source>
</evidence>
<evidence type="ECO:0000256" key="5">
    <source>
        <dbReference type="ARBA" id="ARBA00008324"/>
    </source>
</evidence>
<comment type="catalytic activity">
    <reaction evidence="17">
        <text>a fatty acyl-CoA + H2O = a fatty acid + CoA + H(+)</text>
        <dbReference type="Rhea" id="RHEA:16781"/>
        <dbReference type="ChEBI" id="CHEBI:15377"/>
        <dbReference type="ChEBI" id="CHEBI:15378"/>
        <dbReference type="ChEBI" id="CHEBI:28868"/>
        <dbReference type="ChEBI" id="CHEBI:57287"/>
        <dbReference type="ChEBI" id="CHEBI:77636"/>
    </reaction>
    <physiologicalReaction direction="left-to-right" evidence="17">
        <dbReference type="Rhea" id="RHEA:16782"/>
    </physiologicalReaction>
</comment>
<comment type="subcellular location">
    <subcellularLocation>
        <location evidence="3">Cytoplasm</location>
        <location evidence="3">Cytoskeleton</location>
        <location evidence="3">Spindle</location>
    </subcellularLocation>
    <subcellularLocation>
        <location evidence="4">Cytoplasm</location>
        <location evidence="4">Cytosol</location>
    </subcellularLocation>
    <subcellularLocation>
        <location evidence="2">Mitochondrion</location>
    </subcellularLocation>
    <subcellularLocation>
        <location evidence="1">Nucleus</location>
    </subcellularLocation>
</comment>
<feature type="domain" description="Thioesterase" evidence="24">
    <location>
        <begin position="51"/>
        <end position="126"/>
    </location>
</feature>
<evidence type="ECO:0000256" key="16">
    <source>
        <dbReference type="ARBA" id="ARBA00050199"/>
    </source>
</evidence>
<evidence type="ECO:0000256" key="12">
    <source>
        <dbReference type="ARBA" id="ARBA00023242"/>
    </source>
</evidence>
<accession>A0A2A3EP87</accession>
<evidence type="ECO:0000256" key="10">
    <source>
        <dbReference type="ARBA" id="ARBA00023128"/>
    </source>
</evidence>
<reference evidence="25 26" key="1">
    <citation type="submission" date="2014-07" db="EMBL/GenBank/DDBJ databases">
        <title>Genomic and transcriptomic analysis on Apis cerana provide comprehensive insights into honey bee biology.</title>
        <authorList>
            <person name="Diao Q."/>
            <person name="Sun L."/>
            <person name="Zheng H."/>
            <person name="Zheng H."/>
            <person name="Xu S."/>
            <person name="Wang S."/>
            <person name="Zeng Z."/>
            <person name="Hu F."/>
            <person name="Su S."/>
            <person name="Wu J."/>
        </authorList>
    </citation>
    <scope>NUCLEOTIDE SEQUENCE [LARGE SCALE GENOMIC DNA]</scope>
    <source>
        <tissue evidence="25">Pupae without intestine</tissue>
    </source>
</reference>
<evidence type="ECO:0000256" key="14">
    <source>
        <dbReference type="ARBA" id="ARBA00047969"/>
    </source>
</evidence>
<comment type="catalytic activity">
    <reaction evidence="13">
        <text>octanoyl-CoA + H2O = octanoate + CoA + H(+)</text>
        <dbReference type="Rhea" id="RHEA:30143"/>
        <dbReference type="ChEBI" id="CHEBI:15377"/>
        <dbReference type="ChEBI" id="CHEBI:15378"/>
        <dbReference type="ChEBI" id="CHEBI:25646"/>
        <dbReference type="ChEBI" id="CHEBI:57287"/>
        <dbReference type="ChEBI" id="CHEBI:57386"/>
    </reaction>
    <physiologicalReaction direction="left-to-right" evidence="13">
        <dbReference type="Rhea" id="RHEA:30144"/>
    </physiologicalReaction>
</comment>
<dbReference type="FunFam" id="3.10.129.10:FF:000021">
    <property type="entry name" value="Acyl-coenzyme A thioesterase 13"/>
    <property type="match status" value="1"/>
</dbReference>
<dbReference type="GO" id="GO:0005819">
    <property type="term" value="C:spindle"/>
    <property type="evidence" value="ECO:0007669"/>
    <property type="project" value="UniProtKB-SubCell"/>
</dbReference>
<dbReference type="InterPro" id="IPR029069">
    <property type="entry name" value="HotDog_dom_sf"/>
</dbReference>
<evidence type="ECO:0000256" key="4">
    <source>
        <dbReference type="ARBA" id="ARBA00004514"/>
    </source>
</evidence>
<dbReference type="Gene3D" id="3.10.129.10">
    <property type="entry name" value="Hotdog Thioesterase"/>
    <property type="match status" value="1"/>
</dbReference>
<dbReference type="SUPFAM" id="SSF54637">
    <property type="entry name" value="Thioesterase/thiol ester dehydrase-isomerase"/>
    <property type="match status" value="1"/>
</dbReference>
<dbReference type="InterPro" id="IPR039298">
    <property type="entry name" value="ACOT13"/>
</dbReference>
<dbReference type="GO" id="GO:0005634">
    <property type="term" value="C:nucleus"/>
    <property type="evidence" value="ECO:0007669"/>
    <property type="project" value="UniProtKB-SubCell"/>
</dbReference>
<dbReference type="NCBIfam" id="TIGR00369">
    <property type="entry name" value="unchar_dom_1"/>
    <property type="match status" value="1"/>
</dbReference>
<sequence length="151" mass="16545">MCKTKFVRSFLDKILKKPNFAQCLQKLQIVSAGNGNCKAELVVSQEHLNIYGLMHGGFTSTLIDAVSTYALITHEKNSKPGVSLNLNITFMKPALSGELITINARTIRVGKTVAFISVDITKNAGKDIIVNGTHIKFIGNTIDSTIVYYKI</sequence>
<evidence type="ECO:0000256" key="20">
    <source>
        <dbReference type="ARBA" id="ARBA00067273"/>
    </source>
</evidence>
<keyword evidence="6" id="KW-0963">Cytoplasm</keyword>
<keyword evidence="9" id="KW-0443">Lipid metabolism</keyword>
<evidence type="ECO:0000256" key="13">
    <source>
        <dbReference type="ARBA" id="ARBA00047588"/>
    </source>
</evidence>
<protein>
    <recommendedName>
        <fullName evidence="20">Acyl-coenzyme A thioesterase 13</fullName>
    </recommendedName>
    <alternativeName>
        <fullName evidence="22">Hotdog-fold thioesterase superfamily member 2</fullName>
    </alternativeName>
    <alternativeName>
        <fullName evidence="21">Palmitoyl-CoA hydrolase</fullName>
    </alternativeName>
    <alternativeName>
        <fullName evidence="23">Thioesterase superfamily member 2</fullName>
    </alternativeName>
</protein>
<proteinExistence type="inferred from homology"/>
<keyword evidence="10" id="KW-0496">Mitochondrion</keyword>
<evidence type="ECO:0000256" key="1">
    <source>
        <dbReference type="ARBA" id="ARBA00004123"/>
    </source>
</evidence>
<dbReference type="CDD" id="cd03443">
    <property type="entry name" value="PaaI_thioesterase"/>
    <property type="match status" value="1"/>
</dbReference>
<dbReference type="OrthoDB" id="46529at2759"/>
<evidence type="ECO:0000259" key="24">
    <source>
        <dbReference type="Pfam" id="PF03061"/>
    </source>
</evidence>
<dbReference type="STRING" id="94128.A0A2A3EP87"/>
<dbReference type="GO" id="GO:0005739">
    <property type="term" value="C:mitochondrion"/>
    <property type="evidence" value="ECO:0007669"/>
    <property type="project" value="UniProtKB-SubCell"/>
</dbReference>
<evidence type="ECO:0000256" key="6">
    <source>
        <dbReference type="ARBA" id="ARBA00022490"/>
    </source>
</evidence>
<organism evidence="25 26">
    <name type="scientific">Apis cerana cerana</name>
    <name type="common">Oriental honeybee</name>
    <dbReference type="NCBI Taxonomy" id="94128"/>
    <lineage>
        <taxon>Eukaryota</taxon>
        <taxon>Metazoa</taxon>
        <taxon>Ecdysozoa</taxon>
        <taxon>Arthropoda</taxon>
        <taxon>Hexapoda</taxon>
        <taxon>Insecta</taxon>
        <taxon>Pterygota</taxon>
        <taxon>Neoptera</taxon>
        <taxon>Endopterygota</taxon>
        <taxon>Hymenoptera</taxon>
        <taxon>Apocrita</taxon>
        <taxon>Aculeata</taxon>
        <taxon>Apoidea</taxon>
        <taxon>Anthophila</taxon>
        <taxon>Apidae</taxon>
        <taxon>Apis</taxon>
    </lineage>
</organism>
<keyword evidence="26" id="KW-1185">Reference proteome</keyword>
<dbReference type="GO" id="GO:0006629">
    <property type="term" value="P:lipid metabolic process"/>
    <property type="evidence" value="ECO:0007669"/>
    <property type="project" value="UniProtKB-KW"/>
</dbReference>
<evidence type="ECO:0000313" key="26">
    <source>
        <dbReference type="Proteomes" id="UP000242457"/>
    </source>
</evidence>
<dbReference type="GO" id="GO:0047617">
    <property type="term" value="F:fatty acyl-CoA hydrolase activity"/>
    <property type="evidence" value="ECO:0007669"/>
    <property type="project" value="InterPro"/>
</dbReference>
<keyword evidence="7" id="KW-0378">Hydrolase</keyword>
<gene>
    <name evidence="25" type="ORF">APICC_07866</name>
</gene>
<comment type="function">
    <text evidence="18">Catalyzes the hydrolysis of acyl-CoAs into free fatty acids and coenzyme A (CoASH), regulating their respective intracellular levels. Has acyl-CoA thioesterase activity towards medium (C12) and long-chain (C18) fatty acyl-CoA substrates. Can also hydrolyze 3-hydroxyphenylacetyl-CoA and 3,4-dihydroxyphenylacetyl-CoA (in vitro). May play a role in controlling adaptive thermogenesis.</text>
</comment>
<dbReference type="PANTHER" id="PTHR21660:SF1">
    <property type="entry name" value="ACYL-COENZYME A THIOESTERASE 13"/>
    <property type="match status" value="1"/>
</dbReference>
<dbReference type="PANTHER" id="PTHR21660">
    <property type="entry name" value="THIOESTERASE SUPERFAMILY MEMBER-RELATED"/>
    <property type="match status" value="1"/>
</dbReference>
<evidence type="ECO:0000256" key="22">
    <source>
        <dbReference type="ARBA" id="ARBA00081533"/>
    </source>
</evidence>
<comment type="catalytic activity">
    <reaction evidence="14">
        <text>decanoyl-CoA + H2O = decanoate + CoA + H(+)</text>
        <dbReference type="Rhea" id="RHEA:40059"/>
        <dbReference type="ChEBI" id="CHEBI:15377"/>
        <dbReference type="ChEBI" id="CHEBI:15378"/>
        <dbReference type="ChEBI" id="CHEBI:27689"/>
        <dbReference type="ChEBI" id="CHEBI:57287"/>
        <dbReference type="ChEBI" id="CHEBI:61430"/>
    </reaction>
    <physiologicalReaction direction="left-to-right" evidence="14">
        <dbReference type="Rhea" id="RHEA:40060"/>
    </physiologicalReaction>
</comment>
<dbReference type="InterPro" id="IPR003736">
    <property type="entry name" value="PAAI_dom"/>
</dbReference>
<keyword evidence="8" id="KW-0007">Acetylation</keyword>
<evidence type="ECO:0000256" key="19">
    <source>
        <dbReference type="ARBA" id="ARBA00064709"/>
    </source>
</evidence>
<comment type="subunit">
    <text evidence="19">Homotetramer. Interacts with PCTP.</text>
</comment>
<evidence type="ECO:0000256" key="8">
    <source>
        <dbReference type="ARBA" id="ARBA00022990"/>
    </source>
</evidence>
<evidence type="ECO:0000313" key="25">
    <source>
        <dbReference type="EMBL" id="PBC33575.1"/>
    </source>
</evidence>